<proteinExistence type="predicted"/>
<keyword evidence="2" id="KW-1185">Reference proteome</keyword>
<name>A0AAD6IDW5_PENCN</name>
<accession>A0AAD6IDW5</accession>
<gene>
    <name evidence="1" type="ORF">N7460_005485</name>
</gene>
<sequence length="98" mass="11365">MCLFVGTYYYTCRHTYFELYLFCDELLRQLNRINDKAEHEKSLLPFDADYPGCNPYTTLTGAILQLDPDGRPYEGQDQSNVVRWVMDMLGYCPACSGE</sequence>
<reference evidence="1" key="1">
    <citation type="journal article" date="2023" name="IMA Fungus">
        <title>Comparative genomic study of the Penicillium genus elucidates a diverse pangenome and 15 lateral gene transfer events.</title>
        <authorList>
            <person name="Petersen C."/>
            <person name="Sorensen T."/>
            <person name="Nielsen M.R."/>
            <person name="Sondergaard T.E."/>
            <person name="Sorensen J.L."/>
            <person name="Fitzpatrick D.A."/>
            <person name="Frisvad J.C."/>
            <person name="Nielsen K.L."/>
        </authorList>
    </citation>
    <scope>NUCLEOTIDE SEQUENCE</scope>
    <source>
        <strain evidence="1">IBT 15450</strain>
    </source>
</reference>
<dbReference type="EMBL" id="JAQJZL010000004">
    <property type="protein sequence ID" value="KAJ6044130.1"/>
    <property type="molecule type" value="Genomic_DNA"/>
</dbReference>
<dbReference type="AlphaFoldDB" id="A0AAD6IDW5"/>
<comment type="caution">
    <text evidence="1">The sequence shown here is derived from an EMBL/GenBank/DDBJ whole genome shotgun (WGS) entry which is preliminary data.</text>
</comment>
<dbReference type="Proteomes" id="UP001219568">
    <property type="component" value="Unassembled WGS sequence"/>
</dbReference>
<protein>
    <submittedName>
        <fullName evidence="1">Uncharacterized protein</fullName>
    </submittedName>
</protein>
<reference evidence="1" key="2">
    <citation type="submission" date="2023-01" db="EMBL/GenBank/DDBJ databases">
        <authorList>
            <person name="Petersen C."/>
        </authorList>
    </citation>
    <scope>NUCLEOTIDE SEQUENCE</scope>
    <source>
        <strain evidence="1">IBT 15450</strain>
    </source>
</reference>
<evidence type="ECO:0000313" key="1">
    <source>
        <dbReference type="EMBL" id="KAJ6044130.1"/>
    </source>
</evidence>
<evidence type="ECO:0000313" key="2">
    <source>
        <dbReference type="Proteomes" id="UP001219568"/>
    </source>
</evidence>
<organism evidence="1 2">
    <name type="scientific">Penicillium canescens</name>
    <dbReference type="NCBI Taxonomy" id="5083"/>
    <lineage>
        <taxon>Eukaryota</taxon>
        <taxon>Fungi</taxon>
        <taxon>Dikarya</taxon>
        <taxon>Ascomycota</taxon>
        <taxon>Pezizomycotina</taxon>
        <taxon>Eurotiomycetes</taxon>
        <taxon>Eurotiomycetidae</taxon>
        <taxon>Eurotiales</taxon>
        <taxon>Aspergillaceae</taxon>
        <taxon>Penicillium</taxon>
    </lineage>
</organism>